<evidence type="ECO:0000313" key="7">
    <source>
        <dbReference type="Proteomes" id="UP000241769"/>
    </source>
</evidence>
<evidence type="ECO:0000256" key="3">
    <source>
        <dbReference type="ARBA" id="ARBA00022553"/>
    </source>
</evidence>
<dbReference type="EMBL" id="MDYQ01000115">
    <property type="protein sequence ID" value="PRP81875.1"/>
    <property type="molecule type" value="Genomic_DNA"/>
</dbReference>
<evidence type="ECO:0000259" key="5">
    <source>
        <dbReference type="PROSITE" id="PS50020"/>
    </source>
</evidence>
<dbReference type="InParanoid" id="A0A2P6ND74"/>
<dbReference type="Pfam" id="PF00397">
    <property type="entry name" value="WW"/>
    <property type="match status" value="1"/>
</dbReference>
<accession>A0A2P6ND74</accession>
<feature type="region of interest" description="Disordered" evidence="4">
    <location>
        <begin position="200"/>
        <end position="228"/>
    </location>
</feature>
<keyword evidence="3" id="KW-0597">Phosphoprotein</keyword>
<feature type="region of interest" description="Disordered" evidence="4">
    <location>
        <begin position="259"/>
        <end position="297"/>
    </location>
</feature>
<feature type="compositionally biased region" description="Polar residues" evidence="4">
    <location>
        <begin position="217"/>
        <end position="228"/>
    </location>
</feature>
<dbReference type="OrthoDB" id="3045089at2759"/>
<organism evidence="6 7">
    <name type="scientific">Planoprotostelium fungivorum</name>
    <dbReference type="NCBI Taxonomy" id="1890364"/>
    <lineage>
        <taxon>Eukaryota</taxon>
        <taxon>Amoebozoa</taxon>
        <taxon>Evosea</taxon>
        <taxon>Variosea</taxon>
        <taxon>Cavosteliida</taxon>
        <taxon>Cavosteliaceae</taxon>
        <taxon>Planoprotostelium</taxon>
    </lineage>
</organism>
<dbReference type="STRING" id="1890364.A0A2P6ND74"/>
<dbReference type="InterPro" id="IPR001202">
    <property type="entry name" value="WW_dom"/>
</dbReference>
<dbReference type="SMART" id="SM00456">
    <property type="entry name" value="WW"/>
    <property type="match status" value="1"/>
</dbReference>
<dbReference type="GO" id="GO:0005737">
    <property type="term" value="C:cytoplasm"/>
    <property type="evidence" value="ECO:0007669"/>
    <property type="project" value="UniProtKB-SubCell"/>
</dbReference>
<comment type="caution">
    <text evidence="6">The sequence shown here is derived from an EMBL/GenBank/DDBJ whole genome shotgun (WGS) entry which is preliminary data.</text>
</comment>
<dbReference type="PANTHER" id="PTHR14791:SF29">
    <property type="entry name" value="PROTEIN KIBRA"/>
    <property type="match status" value="1"/>
</dbReference>
<gene>
    <name evidence="6" type="ORF">PROFUN_08739</name>
</gene>
<name>A0A2P6ND74_9EUKA</name>
<keyword evidence="2" id="KW-0963">Cytoplasm</keyword>
<dbReference type="InterPro" id="IPR051105">
    <property type="entry name" value="WWC/KIBRA_Hippo_Reg"/>
</dbReference>
<dbReference type="PROSITE" id="PS50020">
    <property type="entry name" value="WW_DOMAIN_2"/>
    <property type="match status" value="1"/>
</dbReference>
<protein>
    <submittedName>
        <fullName evidence="6">NEDD4-like E3 ubiquitin-protein ligase WWP1-like</fullName>
    </submittedName>
</protein>
<keyword evidence="7" id="KW-1185">Reference proteome</keyword>
<dbReference type="CDD" id="cd00201">
    <property type="entry name" value="WW"/>
    <property type="match status" value="1"/>
</dbReference>
<proteinExistence type="predicted"/>
<dbReference type="PANTHER" id="PTHR14791">
    <property type="entry name" value="BOMB/KIRA PROTEINS"/>
    <property type="match status" value="1"/>
</dbReference>
<dbReference type="Proteomes" id="UP000241769">
    <property type="component" value="Unassembled WGS sequence"/>
</dbReference>
<reference evidence="6 7" key="1">
    <citation type="journal article" date="2018" name="Genome Biol. Evol.">
        <title>Multiple Roots of Fruiting Body Formation in Amoebozoa.</title>
        <authorList>
            <person name="Hillmann F."/>
            <person name="Forbes G."/>
            <person name="Novohradska S."/>
            <person name="Ferling I."/>
            <person name="Riege K."/>
            <person name="Groth M."/>
            <person name="Westermann M."/>
            <person name="Marz M."/>
            <person name="Spaller T."/>
            <person name="Winckler T."/>
            <person name="Schaap P."/>
            <person name="Glockner G."/>
        </authorList>
    </citation>
    <scope>NUCLEOTIDE SEQUENCE [LARGE SCALE GENOMIC DNA]</scope>
    <source>
        <strain evidence="6 7">Jena</strain>
    </source>
</reference>
<sequence length="374" mass="40543">MQTNRFVILWTQTGVEDRSAPTTGGGVDGVDPHHCFLWLMLFETGRMLLLISFGGSFFTQQHHCWVQLVPLDHSLVGTTKEWCSLRYLQFSEGGRHGNNCIAHPVVYLYLESFRCIMLNSMSATAPAISLTLAPPAEAILSTSPRKLRLSNDLSNEWRQPHLAPDARLSADDTLNIIALSPRRDPWRPPVGPAIVESETAPAEGAVSARRPVRLPPITSSTSSEGKQPLINTVSSADMSTLHALTNNPALLSAREGFGKAGKSRSFGHERLPPPTADGSSPASLGPLKTPRVGGTTDVPTPLSVGFNPASSTPASNAPATKALSLSDESFTFTMNSRPLPAGWEKRLDNKGRVYFVDHNTKTTTWDDPRTSKKS</sequence>
<evidence type="ECO:0000256" key="1">
    <source>
        <dbReference type="ARBA" id="ARBA00004496"/>
    </source>
</evidence>
<dbReference type="AlphaFoldDB" id="A0A2P6ND74"/>
<evidence type="ECO:0000313" key="6">
    <source>
        <dbReference type="EMBL" id="PRP81875.1"/>
    </source>
</evidence>
<comment type="subcellular location">
    <subcellularLocation>
        <location evidence="1">Cytoplasm</location>
    </subcellularLocation>
</comment>
<dbReference type="InterPro" id="IPR036020">
    <property type="entry name" value="WW_dom_sf"/>
</dbReference>
<dbReference type="Gene3D" id="2.20.70.10">
    <property type="match status" value="1"/>
</dbReference>
<dbReference type="SUPFAM" id="SSF51045">
    <property type="entry name" value="WW domain"/>
    <property type="match status" value="1"/>
</dbReference>
<dbReference type="FunFam" id="2.20.70.10:FF:000017">
    <property type="entry name" value="E3 ubiquitin-protein ligase"/>
    <property type="match status" value="1"/>
</dbReference>
<evidence type="ECO:0000256" key="2">
    <source>
        <dbReference type="ARBA" id="ARBA00022490"/>
    </source>
</evidence>
<dbReference type="PROSITE" id="PS01159">
    <property type="entry name" value="WW_DOMAIN_1"/>
    <property type="match status" value="1"/>
</dbReference>
<evidence type="ECO:0000256" key="4">
    <source>
        <dbReference type="SAM" id="MobiDB-lite"/>
    </source>
</evidence>
<feature type="domain" description="WW" evidence="5">
    <location>
        <begin position="337"/>
        <end position="370"/>
    </location>
</feature>